<feature type="compositionally biased region" description="Basic and acidic residues" evidence="1">
    <location>
        <begin position="426"/>
        <end position="435"/>
    </location>
</feature>
<protein>
    <submittedName>
        <fullName evidence="3">Uncharacterized protein</fullName>
    </submittedName>
</protein>
<keyword evidence="2" id="KW-1133">Transmembrane helix</keyword>
<dbReference type="PANTHER" id="PTHR36970">
    <property type="entry name" value="UNNAMED PRODUCT"/>
    <property type="match status" value="1"/>
</dbReference>
<sequence>MKVFPERKSKRRKSKSRKPRTGQRWLIWILFFRYFRACVFLVNVRTIAMSCLACMMVYLCQSETLNLKFRMEFSILSLGTVFPLVFSIQQAFSRREEALRNMSILKGLLIGVYFCNRDWDVSDGVAVRANLGNDEAPHAVHCAKLIRELLRTLRRWLSGNTQYESESEWRMLYGTIGPMHNTDLASILMQLIGVFLYGKEGRKGNDSSDDDDDDEEMIESSVRHHERGSSTGSTKISARKVPQDDKDRNGRSDRAEEYAERDPHWQLYFKMYDIISKLNIHNEKLMVVANCTKAGEAGMSRLAAYMSKTAEIVERLRFLREYRTPFMLRHVSFTLVVASIVMAAPYFAFMCTGSRWEDDTTGKCPAGYFTAVLYVLVLSTLFHVQVALENPFDGVGVDDVFVNMDREFTVTVGRYVRSRATGEDAIGREDTRGDNQADFNNAAATGVPGTKTKSNPAVSSGDKDTGVEAVVKSGARLPSSVPGNLSLTALAPAAAAAAAPAGGGGGGRAGSSSVIEAWRVEDAFQ</sequence>
<dbReference type="PANTHER" id="PTHR36970:SF1">
    <property type="entry name" value="BESTROPHIN HOMOLOG"/>
    <property type="match status" value="1"/>
</dbReference>
<evidence type="ECO:0000313" key="3">
    <source>
        <dbReference type="EMBL" id="GIM10100.1"/>
    </source>
</evidence>
<comment type="caution">
    <text evidence="3">The sequence shown here is derived from an EMBL/GenBank/DDBJ whole genome shotgun (WGS) entry which is preliminary data.</text>
</comment>
<proteinExistence type="predicted"/>
<organism evidence="3 4">
    <name type="scientific">Volvox reticuliferus</name>
    <dbReference type="NCBI Taxonomy" id="1737510"/>
    <lineage>
        <taxon>Eukaryota</taxon>
        <taxon>Viridiplantae</taxon>
        <taxon>Chlorophyta</taxon>
        <taxon>core chlorophytes</taxon>
        <taxon>Chlorophyceae</taxon>
        <taxon>CS clade</taxon>
        <taxon>Chlamydomonadales</taxon>
        <taxon>Volvocaceae</taxon>
        <taxon>Volvox</taxon>
    </lineage>
</organism>
<evidence type="ECO:0000256" key="2">
    <source>
        <dbReference type="SAM" id="Phobius"/>
    </source>
</evidence>
<accession>A0A8J4GMD0</accession>
<feature type="transmembrane region" description="Helical" evidence="2">
    <location>
        <begin position="368"/>
        <end position="388"/>
    </location>
</feature>
<gene>
    <name evidence="3" type="ORF">Vretimale_13855</name>
</gene>
<feature type="transmembrane region" description="Helical" evidence="2">
    <location>
        <begin position="73"/>
        <end position="92"/>
    </location>
</feature>
<keyword evidence="2" id="KW-0812">Transmembrane</keyword>
<feature type="transmembrane region" description="Helical" evidence="2">
    <location>
        <begin position="25"/>
        <end position="58"/>
    </location>
</feature>
<dbReference type="AlphaFoldDB" id="A0A8J4GMD0"/>
<reference evidence="3" key="1">
    <citation type="journal article" date="2021" name="Proc. Natl. Acad. Sci. U.S.A.">
        <title>Three genomes in the algal genus Volvox reveal the fate of a haploid sex-determining region after a transition to homothallism.</title>
        <authorList>
            <person name="Yamamoto K."/>
            <person name="Hamaji T."/>
            <person name="Kawai-Toyooka H."/>
            <person name="Matsuzaki R."/>
            <person name="Takahashi F."/>
            <person name="Nishimura Y."/>
            <person name="Kawachi M."/>
            <person name="Noguchi H."/>
            <person name="Minakuchi Y."/>
            <person name="Umen J.G."/>
            <person name="Toyoda A."/>
            <person name="Nozaki H."/>
        </authorList>
    </citation>
    <scope>NUCLEOTIDE SEQUENCE</scope>
    <source>
        <strain evidence="3">NIES-3785</strain>
    </source>
</reference>
<feature type="compositionally biased region" description="Basic and acidic residues" evidence="1">
    <location>
        <begin position="241"/>
        <end position="257"/>
    </location>
</feature>
<keyword evidence="2" id="KW-0472">Membrane</keyword>
<name>A0A8J4GMD0_9CHLO</name>
<feature type="region of interest" description="Disordered" evidence="1">
    <location>
        <begin position="426"/>
        <end position="465"/>
    </location>
</feature>
<evidence type="ECO:0000256" key="1">
    <source>
        <dbReference type="SAM" id="MobiDB-lite"/>
    </source>
</evidence>
<feature type="region of interest" description="Disordered" evidence="1">
    <location>
        <begin position="203"/>
        <end position="257"/>
    </location>
</feature>
<dbReference type="EMBL" id="BNCQ01000033">
    <property type="protein sequence ID" value="GIM10100.1"/>
    <property type="molecule type" value="Genomic_DNA"/>
</dbReference>
<feature type="compositionally biased region" description="Acidic residues" evidence="1">
    <location>
        <begin position="207"/>
        <end position="218"/>
    </location>
</feature>
<evidence type="ECO:0000313" key="4">
    <source>
        <dbReference type="Proteomes" id="UP000722791"/>
    </source>
</evidence>
<dbReference type="Proteomes" id="UP000722791">
    <property type="component" value="Unassembled WGS sequence"/>
</dbReference>
<feature type="transmembrane region" description="Helical" evidence="2">
    <location>
        <begin position="326"/>
        <end position="348"/>
    </location>
</feature>